<comment type="caution">
    <text evidence="6">The sequence shown here is derived from an EMBL/GenBank/DDBJ whole genome shotgun (WGS) entry which is preliminary data.</text>
</comment>
<comment type="similarity">
    <text evidence="1">Belongs to the peptidase S51 family.</text>
</comment>
<evidence type="ECO:0000256" key="1">
    <source>
        <dbReference type="ARBA" id="ARBA00006534"/>
    </source>
</evidence>
<evidence type="ECO:0000256" key="2">
    <source>
        <dbReference type="ARBA" id="ARBA00022670"/>
    </source>
</evidence>
<evidence type="ECO:0000313" key="6">
    <source>
        <dbReference type="EMBL" id="MFC5824119.1"/>
    </source>
</evidence>
<keyword evidence="2" id="KW-0645">Protease</keyword>
<keyword evidence="7" id="KW-1185">Reference proteome</keyword>
<proteinExistence type="inferred from homology"/>
<dbReference type="GO" id="GO:0016805">
    <property type="term" value="F:dipeptidase activity"/>
    <property type="evidence" value="ECO:0007669"/>
    <property type="project" value="UniProtKB-KW"/>
</dbReference>
<dbReference type="Pfam" id="PF03575">
    <property type="entry name" value="Peptidase_S51"/>
    <property type="match status" value="1"/>
</dbReference>
<dbReference type="PANTHER" id="PTHR20842:SF0">
    <property type="entry name" value="ALPHA-ASPARTYL DIPEPTIDASE"/>
    <property type="match status" value="1"/>
</dbReference>
<name>A0ABW1CER1_9ACTN</name>
<dbReference type="CDD" id="cd03146">
    <property type="entry name" value="GAT1_Peptidase_E"/>
    <property type="match status" value="1"/>
</dbReference>
<evidence type="ECO:0000313" key="7">
    <source>
        <dbReference type="Proteomes" id="UP001596058"/>
    </source>
</evidence>
<reference evidence="7" key="1">
    <citation type="journal article" date="2019" name="Int. J. Syst. Evol. Microbiol.">
        <title>The Global Catalogue of Microorganisms (GCM) 10K type strain sequencing project: providing services to taxonomists for standard genome sequencing and annotation.</title>
        <authorList>
            <consortium name="The Broad Institute Genomics Platform"/>
            <consortium name="The Broad Institute Genome Sequencing Center for Infectious Disease"/>
            <person name="Wu L."/>
            <person name="Ma J."/>
        </authorList>
    </citation>
    <scope>NUCLEOTIDE SEQUENCE [LARGE SCALE GENOMIC DNA]</scope>
    <source>
        <strain evidence="7">CCUG 53903</strain>
    </source>
</reference>
<organism evidence="6 7">
    <name type="scientific">Nonomuraea insulae</name>
    <dbReference type="NCBI Taxonomy" id="1616787"/>
    <lineage>
        <taxon>Bacteria</taxon>
        <taxon>Bacillati</taxon>
        <taxon>Actinomycetota</taxon>
        <taxon>Actinomycetes</taxon>
        <taxon>Streptosporangiales</taxon>
        <taxon>Streptosporangiaceae</taxon>
        <taxon>Nonomuraea</taxon>
    </lineage>
</organism>
<dbReference type="RefSeq" id="WP_379513649.1">
    <property type="nucleotide sequence ID" value="NZ_JBHSPA010000013.1"/>
</dbReference>
<dbReference type="Proteomes" id="UP001596058">
    <property type="component" value="Unassembled WGS sequence"/>
</dbReference>
<evidence type="ECO:0000256" key="3">
    <source>
        <dbReference type="ARBA" id="ARBA00022801"/>
    </source>
</evidence>
<feature type="region of interest" description="Disordered" evidence="5">
    <location>
        <begin position="220"/>
        <end position="240"/>
    </location>
</feature>
<dbReference type="SUPFAM" id="SSF52317">
    <property type="entry name" value="Class I glutamine amidotransferase-like"/>
    <property type="match status" value="1"/>
</dbReference>
<gene>
    <name evidence="6" type="primary">pepE</name>
    <name evidence="6" type="ORF">ACFPZ3_09685</name>
</gene>
<keyword evidence="3 6" id="KW-0378">Hydrolase</keyword>
<dbReference type="NCBIfam" id="NF003642">
    <property type="entry name" value="PRK05282.1"/>
    <property type="match status" value="1"/>
</dbReference>
<keyword evidence="6" id="KW-0224">Dipeptidase</keyword>
<keyword evidence="4" id="KW-0720">Serine protease</keyword>
<dbReference type="InterPro" id="IPR005320">
    <property type="entry name" value="Peptidase_S51"/>
</dbReference>
<dbReference type="Gene3D" id="3.40.50.880">
    <property type="match status" value="1"/>
</dbReference>
<sequence length="240" mass="26082">MELFLLSNSRNHGHGFLEHVLDEVSDFIGPGGHLAFVPFALKDHDAYTKVVAEALAPRGITVTGVHATADPLRAVAEAEVLFIGGGNSFRLLKTLQRTGLREVVRERVLAGELRYMGSSAGTNMACPTLRTSNDMPIAEPDSFEALGLVPFQINPHYLDPDPSSTHMGETRQQRLEEFLEDNDVPVLGLREGTWLRVSGSTARLGGAKAARLFTRGAEPRELAPGSDVPELLTMTPHFDS</sequence>
<accession>A0ABW1CER1</accession>
<dbReference type="InterPro" id="IPR029062">
    <property type="entry name" value="Class_I_gatase-like"/>
</dbReference>
<dbReference type="PANTHER" id="PTHR20842">
    <property type="entry name" value="PROTEASE S51 ALPHA-ASPARTYL DIPEPTIDASE"/>
    <property type="match status" value="1"/>
</dbReference>
<dbReference type="EC" id="3.4.13.21" evidence="6"/>
<protein>
    <submittedName>
        <fullName evidence="6">Dipeptidase PepE</fullName>
        <ecNumber evidence="6">3.4.13.21</ecNumber>
    </submittedName>
</protein>
<evidence type="ECO:0000256" key="5">
    <source>
        <dbReference type="SAM" id="MobiDB-lite"/>
    </source>
</evidence>
<evidence type="ECO:0000256" key="4">
    <source>
        <dbReference type="ARBA" id="ARBA00022825"/>
    </source>
</evidence>
<dbReference type="EMBL" id="JBHSPA010000013">
    <property type="protein sequence ID" value="MFC5824119.1"/>
    <property type="molecule type" value="Genomic_DNA"/>
</dbReference>